<dbReference type="GO" id="GO:0031640">
    <property type="term" value="P:killing of cells of another organism"/>
    <property type="evidence" value="ECO:0007669"/>
    <property type="project" value="UniProtKB-KW"/>
</dbReference>
<dbReference type="InterPro" id="IPR002902">
    <property type="entry name" value="GNK2"/>
</dbReference>
<gene>
    <name evidence="9" type="ORF">KP509_34G051800</name>
</gene>
<dbReference type="PANTHER" id="PTHR32080:SF54">
    <property type="entry name" value="GNK2-HOMOLOGOUS DOMAIN-CONTAINING PROTEIN"/>
    <property type="match status" value="1"/>
</dbReference>
<dbReference type="InterPro" id="IPR038408">
    <property type="entry name" value="GNK2_sf"/>
</dbReference>
<dbReference type="GO" id="GO:0009506">
    <property type="term" value="C:plasmodesma"/>
    <property type="evidence" value="ECO:0007669"/>
    <property type="project" value="TreeGrafter"/>
</dbReference>
<dbReference type="OMA" id="SACKHCA"/>
<evidence type="ECO:0000313" key="10">
    <source>
        <dbReference type="Proteomes" id="UP000825935"/>
    </source>
</evidence>
<dbReference type="GO" id="GO:0050832">
    <property type="term" value="P:defense response to fungus"/>
    <property type="evidence" value="ECO:0007669"/>
    <property type="project" value="UniProtKB-KW"/>
</dbReference>
<feature type="domain" description="Gnk2-homologous" evidence="8">
    <location>
        <begin position="2"/>
        <end position="106"/>
    </location>
</feature>
<dbReference type="CDD" id="cd23509">
    <property type="entry name" value="Gnk2-like"/>
    <property type="match status" value="2"/>
</dbReference>
<evidence type="ECO:0000256" key="1">
    <source>
        <dbReference type="ARBA" id="ARBA00022529"/>
    </source>
</evidence>
<dbReference type="AlphaFoldDB" id="A0A8T2QJY4"/>
<keyword evidence="1" id="KW-0929">Antimicrobial</keyword>
<evidence type="ECO:0000259" key="8">
    <source>
        <dbReference type="PROSITE" id="PS51473"/>
    </source>
</evidence>
<organism evidence="9 10">
    <name type="scientific">Ceratopteris richardii</name>
    <name type="common">Triangle waterfern</name>
    <dbReference type="NCBI Taxonomy" id="49495"/>
    <lineage>
        <taxon>Eukaryota</taxon>
        <taxon>Viridiplantae</taxon>
        <taxon>Streptophyta</taxon>
        <taxon>Embryophyta</taxon>
        <taxon>Tracheophyta</taxon>
        <taxon>Polypodiopsida</taxon>
        <taxon>Polypodiidae</taxon>
        <taxon>Polypodiales</taxon>
        <taxon>Pteridineae</taxon>
        <taxon>Pteridaceae</taxon>
        <taxon>Parkerioideae</taxon>
        <taxon>Ceratopteris</taxon>
    </lineage>
</organism>
<dbReference type="InterPro" id="IPR051378">
    <property type="entry name" value="Cell2Cell_Antifungal"/>
</dbReference>
<reference evidence="9" key="1">
    <citation type="submission" date="2021-08" db="EMBL/GenBank/DDBJ databases">
        <title>WGS assembly of Ceratopteris richardii.</title>
        <authorList>
            <person name="Marchant D.B."/>
            <person name="Chen G."/>
            <person name="Jenkins J."/>
            <person name="Shu S."/>
            <person name="Leebens-Mack J."/>
            <person name="Grimwood J."/>
            <person name="Schmutz J."/>
            <person name="Soltis P."/>
            <person name="Soltis D."/>
            <person name="Chen Z.-H."/>
        </authorList>
    </citation>
    <scope>NUCLEOTIDE SEQUENCE</scope>
    <source>
        <strain evidence="9">Whitten #5841</strain>
        <tissue evidence="9">Leaf</tissue>
    </source>
</reference>
<comment type="caution">
    <text evidence="9">The sequence shown here is derived from an EMBL/GenBank/DDBJ whole genome shotgun (WGS) entry which is preliminary data.</text>
</comment>
<evidence type="ECO:0000256" key="6">
    <source>
        <dbReference type="ARBA" id="ARBA00023035"/>
    </source>
</evidence>
<dbReference type="Pfam" id="PF01657">
    <property type="entry name" value="Stress-antifung"/>
    <property type="match status" value="2"/>
</dbReference>
<keyword evidence="2" id="KW-0295">Fungicide</keyword>
<dbReference type="Proteomes" id="UP000825935">
    <property type="component" value="Chromosome 34"/>
</dbReference>
<evidence type="ECO:0000313" key="9">
    <source>
        <dbReference type="EMBL" id="KAH7284377.1"/>
    </source>
</evidence>
<proteinExistence type="predicted"/>
<evidence type="ECO:0000256" key="5">
    <source>
        <dbReference type="ARBA" id="ARBA00023022"/>
    </source>
</evidence>
<dbReference type="PROSITE" id="PS51473">
    <property type="entry name" value="GNK2"/>
    <property type="match status" value="2"/>
</dbReference>
<dbReference type="GO" id="GO:0042742">
    <property type="term" value="P:defense response to bacterium"/>
    <property type="evidence" value="ECO:0007669"/>
    <property type="project" value="UniProtKB-KW"/>
</dbReference>
<dbReference type="PANTHER" id="PTHR32080">
    <property type="entry name" value="ANTIFUNGAL PROTEIN GINKBILOBIN-2-LIKE"/>
    <property type="match status" value="1"/>
</dbReference>
<evidence type="ECO:0000256" key="4">
    <source>
        <dbReference type="ARBA" id="ARBA00022821"/>
    </source>
</evidence>
<keyword evidence="3" id="KW-0430">Lectin</keyword>
<feature type="domain" description="Gnk2-homologous" evidence="8">
    <location>
        <begin position="139"/>
        <end position="242"/>
    </location>
</feature>
<keyword evidence="5" id="KW-0044">Antibiotic</keyword>
<keyword evidence="7" id="KW-1015">Disulfide bond</keyword>
<keyword evidence="6" id="KW-0465">Mannose-binding</keyword>
<protein>
    <recommendedName>
        <fullName evidence="8">Gnk2-homologous domain-containing protein</fullName>
    </recommendedName>
</protein>
<feature type="non-terminal residue" evidence="9">
    <location>
        <position position="1"/>
    </location>
</feature>
<dbReference type="EMBL" id="CM035439">
    <property type="protein sequence ID" value="KAH7284377.1"/>
    <property type="molecule type" value="Genomic_DNA"/>
</dbReference>
<keyword evidence="4" id="KW-0611">Plant defense</keyword>
<dbReference type="OrthoDB" id="1097929at2759"/>
<accession>A0A8T2QJY4</accession>
<sequence length="248" mass="27191">FTTIWYQQCLRNSSSLTDTFIYNLGAALTNFSTMAFQGISYSTASVGVDGEDPVYAVFQCRGDLKVSSCYACEQIAANRLTQACQNSVGARIQLDGCFLRYDNRSFFNLDTNAIMALCNVQNTSNITVLTAIDDVMGRVLSLAPAQEGFAYSLTASFSRNLNITLGNFFAMASQGTYYSTATADIFGTDPLYAVFQCRGDLTVETCYVCVQKAAALRDTCTKSVGARIQLDGCFLRYDNRSFFSLDTD</sequence>
<dbReference type="Gene3D" id="3.30.430.20">
    <property type="entry name" value="Gnk2 domain, C-X8-C-X2-C motif"/>
    <property type="match status" value="2"/>
</dbReference>
<dbReference type="GO" id="GO:0005537">
    <property type="term" value="F:D-mannose binding"/>
    <property type="evidence" value="ECO:0007669"/>
    <property type="project" value="UniProtKB-KW"/>
</dbReference>
<name>A0A8T2QJY4_CERRI</name>
<evidence type="ECO:0000256" key="7">
    <source>
        <dbReference type="ARBA" id="ARBA00023157"/>
    </source>
</evidence>
<evidence type="ECO:0000256" key="2">
    <source>
        <dbReference type="ARBA" id="ARBA00022577"/>
    </source>
</evidence>
<evidence type="ECO:0000256" key="3">
    <source>
        <dbReference type="ARBA" id="ARBA00022734"/>
    </source>
</evidence>
<feature type="non-terminal residue" evidence="9">
    <location>
        <position position="248"/>
    </location>
</feature>
<keyword evidence="10" id="KW-1185">Reference proteome</keyword>